<accession>A0A8T0F6G5</accession>
<gene>
    <name evidence="1" type="ORF">HNY73_010606</name>
</gene>
<keyword evidence="2" id="KW-1185">Reference proteome</keyword>
<reference evidence="1" key="1">
    <citation type="journal article" date="2020" name="bioRxiv">
        <title>Chromosome-level reference genome of the European wasp spider Argiope bruennichi: a resource for studies on range expansion and evolutionary adaptation.</title>
        <authorList>
            <person name="Sheffer M.M."/>
            <person name="Hoppe A."/>
            <person name="Krehenwinkel H."/>
            <person name="Uhl G."/>
            <person name="Kuss A.W."/>
            <person name="Jensen L."/>
            <person name="Jensen C."/>
            <person name="Gillespie R.G."/>
            <person name="Hoff K.J."/>
            <person name="Prost S."/>
        </authorList>
    </citation>
    <scope>NUCLEOTIDE SEQUENCE</scope>
</reference>
<reference evidence="1" key="2">
    <citation type="submission" date="2020-06" db="EMBL/GenBank/DDBJ databases">
        <authorList>
            <person name="Sheffer M."/>
        </authorList>
    </citation>
    <scope>NUCLEOTIDE SEQUENCE</scope>
</reference>
<organism evidence="1 2">
    <name type="scientific">Argiope bruennichi</name>
    <name type="common">Wasp spider</name>
    <name type="synonym">Aranea bruennichi</name>
    <dbReference type="NCBI Taxonomy" id="94029"/>
    <lineage>
        <taxon>Eukaryota</taxon>
        <taxon>Metazoa</taxon>
        <taxon>Ecdysozoa</taxon>
        <taxon>Arthropoda</taxon>
        <taxon>Chelicerata</taxon>
        <taxon>Arachnida</taxon>
        <taxon>Araneae</taxon>
        <taxon>Araneomorphae</taxon>
        <taxon>Entelegynae</taxon>
        <taxon>Araneoidea</taxon>
        <taxon>Araneidae</taxon>
        <taxon>Argiope</taxon>
    </lineage>
</organism>
<evidence type="ECO:0000313" key="1">
    <source>
        <dbReference type="EMBL" id="KAF8785009.1"/>
    </source>
</evidence>
<sequence length="79" mass="8943">MGNMWTRAKCIVGGQHEVKDLSHHALPEISRRISKCERGRNFAHSNEDNAINLQSTRIFEATALNVCIFPIRLGNPNEK</sequence>
<evidence type="ECO:0000313" key="2">
    <source>
        <dbReference type="Proteomes" id="UP000807504"/>
    </source>
</evidence>
<dbReference type="EMBL" id="JABXBU010000030">
    <property type="protein sequence ID" value="KAF8785009.1"/>
    <property type="molecule type" value="Genomic_DNA"/>
</dbReference>
<dbReference type="Proteomes" id="UP000807504">
    <property type="component" value="Unassembled WGS sequence"/>
</dbReference>
<protein>
    <submittedName>
        <fullName evidence="1">Uncharacterized protein</fullName>
    </submittedName>
</protein>
<comment type="caution">
    <text evidence="1">The sequence shown here is derived from an EMBL/GenBank/DDBJ whole genome shotgun (WGS) entry which is preliminary data.</text>
</comment>
<proteinExistence type="predicted"/>
<name>A0A8T0F6G5_ARGBR</name>
<dbReference type="AlphaFoldDB" id="A0A8T0F6G5"/>